<reference evidence="4 5" key="1">
    <citation type="journal article" date="2016" name="Mol. Biol. Evol.">
        <title>Comparative Genomics of Early-Diverging Mushroom-Forming Fungi Provides Insights into the Origins of Lignocellulose Decay Capabilities.</title>
        <authorList>
            <person name="Nagy L.G."/>
            <person name="Riley R."/>
            <person name="Tritt A."/>
            <person name="Adam C."/>
            <person name="Daum C."/>
            <person name="Floudas D."/>
            <person name="Sun H."/>
            <person name="Yadav J.S."/>
            <person name="Pangilinan J."/>
            <person name="Larsson K.H."/>
            <person name="Matsuura K."/>
            <person name="Barry K."/>
            <person name="Labutti K."/>
            <person name="Kuo R."/>
            <person name="Ohm R.A."/>
            <person name="Bhattacharya S.S."/>
            <person name="Shirouzu T."/>
            <person name="Yoshinaga Y."/>
            <person name="Martin F.M."/>
            <person name="Grigoriev I.V."/>
            <person name="Hibbett D.S."/>
        </authorList>
    </citation>
    <scope>NUCLEOTIDE SEQUENCE [LARGE SCALE GENOMIC DNA]</scope>
    <source>
        <strain evidence="4 5">L-15889</strain>
    </source>
</reference>
<protein>
    <recommendedName>
        <fullName evidence="3">RING-type domain-containing protein</fullName>
    </recommendedName>
</protein>
<dbReference type="InterPro" id="IPR052443">
    <property type="entry name" value="E3_ubiq-ligase_RNF220-like"/>
</dbReference>
<name>A0A165S394_9APHY</name>
<feature type="region of interest" description="Disordered" evidence="2">
    <location>
        <begin position="56"/>
        <end position="92"/>
    </location>
</feature>
<dbReference type="InterPro" id="IPR031824">
    <property type="entry name" value="RNF220_mid"/>
</dbReference>
<feature type="domain" description="RING-type" evidence="3">
    <location>
        <begin position="361"/>
        <end position="400"/>
    </location>
</feature>
<dbReference type="InterPro" id="IPR013083">
    <property type="entry name" value="Znf_RING/FYVE/PHD"/>
</dbReference>
<evidence type="ECO:0000256" key="2">
    <source>
        <dbReference type="SAM" id="MobiDB-lite"/>
    </source>
</evidence>
<sequence>MVADTCDRLAKRAETRPCPICHDPIPIRLLEKHGELEMARVDEIIHQIGSAEVLADAEPDEGMTSRSRRSAVKARKSLSSRPSGQNLASTSELTLDQITKTVRTIRNHRKQRHAKLRELTREEDETQWWGGRHGSRRGESEEGTVCPVCGRVVAGDTDVVEAHVDSCLAHTSSLEQDTAHRSTPEGEDDDLQVDIDGEGLVESVTAGVSFRGTGFDIRDRNQQDVDEEIDVDGEDDVLFGAAQFTEGDIIPLANGHHDGDPSSNAELNTSAGHAGGRSTILRDLVATGKLVRRKLDDVGDLKRTMKRTMNEVMGIAEAEEVDQAIEKARRDKDDATLIQALESKVQLMVMTRGSSSTSLLCRICLDAYAEPTVSTGCWHTCCRECWLRCLGATKLCPICKRITAACELRRVYL</sequence>
<dbReference type="PROSITE" id="PS50089">
    <property type="entry name" value="ZF_RING_2"/>
    <property type="match status" value="1"/>
</dbReference>
<keyword evidence="1" id="KW-0479">Metal-binding</keyword>
<evidence type="ECO:0000313" key="4">
    <source>
        <dbReference type="EMBL" id="KZT71476.1"/>
    </source>
</evidence>
<dbReference type="OrthoDB" id="6270329at2759"/>
<dbReference type="STRING" id="1314783.A0A165S394"/>
<organism evidence="4 5">
    <name type="scientific">Daedalea quercina L-15889</name>
    <dbReference type="NCBI Taxonomy" id="1314783"/>
    <lineage>
        <taxon>Eukaryota</taxon>
        <taxon>Fungi</taxon>
        <taxon>Dikarya</taxon>
        <taxon>Basidiomycota</taxon>
        <taxon>Agaricomycotina</taxon>
        <taxon>Agaricomycetes</taxon>
        <taxon>Polyporales</taxon>
        <taxon>Fomitopsis</taxon>
    </lineage>
</organism>
<dbReference type="EMBL" id="KV429045">
    <property type="protein sequence ID" value="KZT71476.1"/>
    <property type="molecule type" value="Genomic_DNA"/>
</dbReference>
<evidence type="ECO:0000313" key="5">
    <source>
        <dbReference type="Proteomes" id="UP000076727"/>
    </source>
</evidence>
<gene>
    <name evidence="4" type="ORF">DAEQUDRAFT_744178</name>
</gene>
<dbReference type="Pfam" id="PF15926">
    <property type="entry name" value="RNF220"/>
    <property type="match status" value="1"/>
</dbReference>
<dbReference type="SUPFAM" id="SSF57850">
    <property type="entry name" value="RING/U-box"/>
    <property type="match status" value="1"/>
</dbReference>
<accession>A0A165S394</accession>
<feature type="compositionally biased region" description="Polar residues" evidence="2">
    <location>
        <begin position="82"/>
        <end position="92"/>
    </location>
</feature>
<dbReference type="Proteomes" id="UP000076727">
    <property type="component" value="Unassembled WGS sequence"/>
</dbReference>
<dbReference type="GO" id="GO:0061630">
    <property type="term" value="F:ubiquitin protein ligase activity"/>
    <property type="evidence" value="ECO:0007669"/>
    <property type="project" value="TreeGrafter"/>
</dbReference>
<evidence type="ECO:0000259" key="3">
    <source>
        <dbReference type="PROSITE" id="PS50089"/>
    </source>
</evidence>
<dbReference type="GO" id="GO:0008270">
    <property type="term" value="F:zinc ion binding"/>
    <property type="evidence" value="ECO:0007669"/>
    <property type="project" value="UniProtKB-KW"/>
</dbReference>
<dbReference type="GO" id="GO:0016567">
    <property type="term" value="P:protein ubiquitination"/>
    <property type="evidence" value="ECO:0007669"/>
    <property type="project" value="TreeGrafter"/>
</dbReference>
<dbReference type="Gene3D" id="3.30.40.10">
    <property type="entry name" value="Zinc/RING finger domain, C3HC4 (zinc finger)"/>
    <property type="match status" value="1"/>
</dbReference>
<keyword evidence="5" id="KW-1185">Reference proteome</keyword>
<feature type="compositionally biased region" description="Basic residues" evidence="2">
    <location>
        <begin position="66"/>
        <end position="78"/>
    </location>
</feature>
<dbReference type="Pfam" id="PF13923">
    <property type="entry name" value="zf-C3HC4_2"/>
    <property type="match status" value="1"/>
</dbReference>
<dbReference type="InterPro" id="IPR001841">
    <property type="entry name" value="Znf_RING"/>
</dbReference>
<evidence type="ECO:0000256" key="1">
    <source>
        <dbReference type="PROSITE-ProRule" id="PRU00175"/>
    </source>
</evidence>
<dbReference type="PANTHER" id="PTHR13459:SF1">
    <property type="entry name" value="E3 UBIQUITIN-PROTEIN LIGASE RNF220 ISOFORM X1"/>
    <property type="match status" value="1"/>
</dbReference>
<keyword evidence="1" id="KW-0863">Zinc-finger</keyword>
<dbReference type="PANTHER" id="PTHR13459">
    <property type="entry name" value="E3 UBIQUITIN-PROTEIN LIGASE RNF220 ISOFORM X1"/>
    <property type="match status" value="1"/>
</dbReference>
<proteinExistence type="predicted"/>
<dbReference type="AlphaFoldDB" id="A0A165S394"/>
<keyword evidence="1" id="KW-0862">Zinc</keyword>